<dbReference type="AlphaFoldDB" id="A0A6I1EWR7"/>
<dbReference type="Pfam" id="PF04093">
    <property type="entry name" value="MreD"/>
    <property type="match status" value="1"/>
</dbReference>
<evidence type="ECO:0000256" key="7">
    <source>
        <dbReference type="ARBA" id="ARBA00023136"/>
    </source>
</evidence>
<proteinExistence type="inferred from homology"/>
<keyword evidence="7 8" id="KW-0472">Membrane</keyword>
<evidence type="ECO:0000256" key="4">
    <source>
        <dbReference type="ARBA" id="ARBA00022692"/>
    </source>
</evidence>
<comment type="caution">
    <text evidence="9">The sequence shown here is derived from an EMBL/GenBank/DDBJ whole genome shotgun (WGS) entry which is preliminary data.</text>
</comment>
<dbReference type="Proteomes" id="UP000430564">
    <property type="component" value="Unassembled WGS sequence"/>
</dbReference>
<evidence type="ECO:0000256" key="6">
    <source>
        <dbReference type="ARBA" id="ARBA00022989"/>
    </source>
</evidence>
<reference evidence="9 10" key="1">
    <citation type="submission" date="2019-10" db="EMBL/GenBank/DDBJ databases">
        <title>Genome diversity of Sutterella seckii.</title>
        <authorList>
            <person name="Chaplin A.V."/>
            <person name="Sokolova S.R."/>
            <person name="Mosin K.A."/>
            <person name="Ivanova E.L."/>
            <person name="Kochetkova T.O."/>
            <person name="Goltsov A.Y."/>
            <person name="Trofimov D.Y."/>
            <person name="Efimov B.A."/>
        </authorList>
    </citation>
    <scope>NUCLEOTIDE SEQUENCE [LARGE SCALE GENOMIC DNA]</scope>
    <source>
        <strain evidence="9 10">ASD393</strain>
    </source>
</reference>
<protein>
    <submittedName>
        <fullName evidence="9">Rod shape-determining protein MreD</fullName>
    </submittedName>
</protein>
<keyword evidence="4 8" id="KW-0812">Transmembrane</keyword>
<feature type="transmembrane region" description="Helical" evidence="8">
    <location>
        <begin position="50"/>
        <end position="78"/>
    </location>
</feature>
<dbReference type="EMBL" id="WEHX01000001">
    <property type="protein sequence ID" value="KAB7663294.1"/>
    <property type="molecule type" value="Genomic_DNA"/>
</dbReference>
<accession>A0A6I1EWR7</accession>
<organism evidence="9 10">
    <name type="scientific">Sutterella seckii</name>
    <dbReference type="NCBI Taxonomy" id="1944635"/>
    <lineage>
        <taxon>Bacteria</taxon>
        <taxon>Pseudomonadati</taxon>
        <taxon>Pseudomonadota</taxon>
        <taxon>Betaproteobacteria</taxon>
        <taxon>Burkholderiales</taxon>
        <taxon>Sutterellaceae</taxon>
        <taxon>Sutterella</taxon>
    </lineage>
</organism>
<dbReference type="OrthoDB" id="5297408at2"/>
<name>A0A6I1EWR7_9BURK</name>
<feature type="transmembrane region" description="Helical" evidence="8">
    <location>
        <begin position="119"/>
        <end position="137"/>
    </location>
</feature>
<keyword evidence="5" id="KW-0133">Cell shape</keyword>
<feature type="transmembrane region" description="Helical" evidence="8">
    <location>
        <begin position="20"/>
        <end position="41"/>
    </location>
</feature>
<dbReference type="GO" id="GO:0008360">
    <property type="term" value="P:regulation of cell shape"/>
    <property type="evidence" value="ECO:0007669"/>
    <property type="project" value="UniProtKB-KW"/>
</dbReference>
<dbReference type="InterPro" id="IPR007227">
    <property type="entry name" value="Cell_shape_determining_MreD"/>
</dbReference>
<keyword evidence="3" id="KW-1003">Cell membrane</keyword>
<feature type="transmembrane region" description="Helical" evidence="8">
    <location>
        <begin position="143"/>
        <end position="160"/>
    </location>
</feature>
<evidence type="ECO:0000313" key="10">
    <source>
        <dbReference type="Proteomes" id="UP000430564"/>
    </source>
</evidence>
<evidence type="ECO:0000313" key="9">
    <source>
        <dbReference type="EMBL" id="KAB7663294.1"/>
    </source>
</evidence>
<dbReference type="GO" id="GO:0005886">
    <property type="term" value="C:plasma membrane"/>
    <property type="evidence" value="ECO:0007669"/>
    <property type="project" value="UniProtKB-SubCell"/>
</dbReference>
<evidence type="ECO:0000256" key="2">
    <source>
        <dbReference type="ARBA" id="ARBA00007776"/>
    </source>
</evidence>
<evidence type="ECO:0000256" key="1">
    <source>
        <dbReference type="ARBA" id="ARBA00004651"/>
    </source>
</evidence>
<evidence type="ECO:0000256" key="8">
    <source>
        <dbReference type="SAM" id="Phobius"/>
    </source>
</evidence>
<dbReference type="RefSeq" id="WP_152157229.1">
    <property type="nucleotide sequence ID" value="NZ_WEHX01000001.1"/>
</dbReference>
<dbReference type="InterPro" id="IPR026034">
    <property type="entry name" value="MreD_proteobac"/>
</dbReference>
<dbReference type="NCBIfam" id="TIGR03426">
    <property type="entry name" value="shape_MreD"/>
    <property type="match status" value="1"/>
</dbReference>
<evidence type="ECO:0000256" key="3">
    <source>
        <dbReference type="ARBA" id="ARBA00022475"/>
    </source>
</evidence>
<dbReference type="PIRSF" id="PIRSF018472">
    <property type="entry name" value="MreD_proteobac"/>
    <property type="match status" value="1"/>
</dbReference>
<gene>
    <name evidence="9" type="primary">mreD</name>
    <name evidence="9" type="ORF">GBM95_00150</name>
</gene>
<evidence type="ECO:0000256" key="5">
    <source>
        <dbReference type="ARBA" id="ARBA00022960"/>
    </source>
</evidence>
<comment type="similarity">
    <text evidence="2">Belongs to the MreD family.</text>
</comment>
<dbReference type="PANTHER" id="PTHR37484:SF1">
    <property type="entry name" value="ROD SHAPE-DETERMINING PROTEIN MRED"/>
    <property type="match status" value="1"/>
</dbReference>
<comment type="subcellular location">
    <subcellularLocation>
        <location evidence="1">Cell membrane</location>
        <topology evidence="1">Multi-pass membrane protein</topology>
    </subcellularLocation>
</comment>
<keyword evidence="6 8" id="KW-1133">Transmembrane helix</keyword>
<sequence length="174" mass="19611">MTKLDYSSLPDDSDAGKLEHPASLSWVVFTFFFSIVISIAAQQSFWMPNFLALTIIFWTLRQPESAGMTVAFCCGILMDVLNGSVLGQQALAFVTLCYFTTTLARRISWFGPFGQSLHILPLLLLSQVLVMLVRLWFDGLWPGWEWFLQSLTGAAIWPLWAKLLKPRSSRATSL</sequence>
<dbReference type="PANTHER" id="PTHR37484">
    <property type="entry name" value="ROD SHAPE-DETERMINING PROTEIN MRED"/>
    <property type="match status" value="1"/>
</dbReference>